<dbReference type="InterPro" id="IPR044730">
    <property type="entry name" value="RNase_H-like_dom_plant"/>
</dbReference>
<dbReference type="InterPro" id="IPR053151">
    <property type="entry name" value="RNase_H-like"/>
</dbReference>
<dbReference type="InParanoid" id="A0A7N2R0M6"/>
<dbReference type="InterPro" id="IPR036397">
    <property type="entry name" value="RNaseH_sf"/>
</dbReference>
<accession>A0A7N2R0M6</accession>
<dbReference type="EMBL" id="LRBV02000003">
    <property type="status" value="NOT_ANNOTATED_CDS"/>
    <property type="molecule type" value="Genomic_DNA"/>
</dbReference>
<dbReference type="PANTHER" id="PTHR47723:SF19">
    <property type="entry name" value="POLYNUCLEOTIDYL TRANSFERASE, RIBONUCLEASE H-LIKE SUPERFAMILY PROTEIN"/>
    <property type="match status" value="1"/>
</dbReference>
<dbReference type="GO" id="GO:0004523">
    <property type="term" value="F:RNA-DNA hybrid ribonuclease activity"/>
    <property type="evidence" value="ECO:0007669"/>
    <property type="project" value="InterPro"/>
</dbReference>
<dbReference type="InterPro" id="IPR002156">
    <property type="entry name" value="RNaseH_domain"/>
</dbReference>
<name>A0A7N2R0M6_QUELO</name>
<dbReference type="GO" id="GO:0003676">
    <property type="term" value="F:nucleic acid binding"/>
    <property type="evidence" value="ECO:0007669"/>
    <property type="project" value="InterPro"/>
</dbReference>
<reference evidence="2" key="2">
    <citation type="submission" date="2021-01" db="UniProtKB">
        <authorList>
            <consortium name="EnsemblPlants"/>
        </authorList>
    </citation>
    <scope>IDENTIFICATION</scope>
</reference>
<feature type="domain" description="RNase H type-1" evidence="1">
    <location>
        <begin position="16"/>
        <end position="126"/>
    </location>
</feature>
<dbReference type="PANTHER" id="PTHR47723">
    <property type="entry name" value="OS05G0353850 PROTEIN"/>
    <property type="match status" value="1"/>
</dbReference>
<dbReference type="OMA" id="FCKDEGP"/>
<dbReference type="SUPFAM" id="SSF53098">
    <property type="entry name" value="Ribonuclease H-like"/>
    <property type="match status" value="1"/>
</dbReference>
<dbReference type="Gramene" id="QL03p005831:mrna">
    <property type="protein sequence ID" value="QL03p005831:mrna"/>
    <property type="gene ID" value="QL03p005831"/>
</dbReference>
<dbReference type="Gene3D" id="3.30.420.10">
    <property type="entry name" value="Ribonuclease H-like superfamily/Ribonuclease H"/>
    <property type="match status" value="1"/>
</dbReference>
<dbReference type="Proteomes" id="UP000594261">
    <property type="component" value="Chromosome 3"/>
</dbReference>
<dbReference type="InterPro" id="IPR012337">
    <property type="entry name" value="RNaseH-like_sf"/>
</dbReference>
<dbReference type="EnsemblPlants" id="QL03p005831:mrna">
    <property type="protein sequence ID" value="QL03p005831:mrna"/>
    <property type="gene ID" value="QL03p005831"/>
</dbReference>
<keyword evidence="3" id="KW-1185">Reference proteome</keyword>
<evidence type="ECO:0000313" key="2">
    <source>
        <dbReference type="EnsemblPlants" id="QL03p005831:mrna"/>
    </source>
</evidence>
<dbReference type="CDD" id="cd06222">
    <property type="entry name" value="RNase_H_like"/>
    <property type="match status" value="1"/>
</dbReference>
<dbReference type="Pfam" id="PF13456">
    <property type="entry name" value="RVT_3"/>
    <property type="match status" value="1"/>
</dbReference>
<dbReference type="AlphaFoldDB" id="A0A7N2R0M6"/>
<evidence type="ECO:0000313" key="3">
    <source>
        <dbReference type="Proteomes" id="UP000594261"/>
    </source>
</evidence>
<reference evidence="2 3" key="1">
    <citation type="journal article" date="2016" name="G3 (Bethesda)">
        <title>First Draft Assembly and Annotation of the Genome of a California Endemic Oak Quercus lobata Nee (Fagaceae).</title>
        <authorList>
            <person name="Sork V.L."/>
            <person name="Fitz-Gibbon S.T."/>
            <person name="Puiu D."/>
            <person name="Crepeau M."/>
            <person name="Gugger P.F."/>
            <person name="Sherman R."/>
            <person name="Stevens K."/>
            <person name="Langley C.H."/>
            <person name="Pellegrini M."/>
            <person name="Salzberg S.L."/>
        </authorList>
    </citation>
    <scope>NUCLEOTIDE SEQUENCE [LARGE SCALE GENOMIC DNA]</scope>
    <source>
        <strain evidence="2 3">cv. SW786</strain>
    </source>
</reference>
<evidence type="ECO:0000259" key="1">
    <source>
        <dbReference type="Pfam" id="PF13456"/>
    </source>
</evidence>
<proteinExistence type="predicted"/>
<organism evidence="2 3">
    <name type="scientific">Quercus lobata</name>
    <name type="common">Valley oak</name>
    <dbReference type="NCBI Taxonomy" id="97700"/>
    <lineage>
        <taxon>Eukaryota</taxon>
        <taxon>Viridiplantae</taxon>
        <taxon>Streptophyta</taxon>
        <taxon>Embryophyta</taxon>
        <taxon>Tracheophyta</taxon>
        <taxon>Spermatophyta</taxon>
        <taxon>Magnoliopsida</taxon>
        <taxon>eudicotyledons</taxon>
        <taxon>Gunneridae</taxon>
        <taxon>Pentapetalae</taxon>
        <taxon>rosids</taxon>
        <taxon>fabids</taxon>
        <taxon>Fagales</taxon>
        <taxon>Fagaceae</taxon>
        <taxon>Quercus</taxon>
    </lineage>
</organism>
<sequence>MICSFTVTNIIDLKKAGSNEAGLLVVIHNHLGQVMGALSQRIPFQVSVAMVEALAAKRAIEFALKIGIWKTEIEGDTVVVMKILNDSDVNLSPVEFILQEAKLMAKNMDCYSVAHVGRNGNKVAHA</sequence>
<protein>
    <recommendedName>
        <fullName evidence="1">RNase H type-1 domain-containing protein</fullName>
    </recommendedName>
</protein>